<protein>
    <submittedName>
        <fullName evidence="10">ABC transporter permease</fullName>
    </submittedName>
</protein>
<dbReference type="InterPro" id="IPR050366">
    <property type="entry name" value="BP-dependent_transpt_permease"/>
</dbReference>
<keyword evidence="5 7" id="KW-1133">Transmembrane helix</keyword>
<keyword evidence="6 7" id="KW-0472">Membrane</keyword>
<dbReference type="Gene3D" id="1.10.3720.10">
    <property type="entry name" value="MetI-like"/>
    <property type="match status" value="1"/>
</dbReference>
<feature type="region of interest" description="Disordered" evidence="8">
    <location>
        <begin position="1"/>
        <end position="45"/>
    </location>
</feature>
<organism evidence="10 11">
    <name type="scientific">Caenimonas sedimenti</name>
    <dbReference type="NCBI Taxonomy" id="2596921"/>
    <lineage>
        <taxon>Bacteria</taxon>
        <taxon>Pseudomonadati</taxon>
        <taxon>Pseudomonadota</taxon>
        <taxon>Betaproteobacteria</taxon>
        <taxon>Burkholderiales</taxon>
        <taxon>Comamonadaceae</taxon>
        <taxon>Caenimonas</taxon>
    </lineage>
</organism>
<feature type="transmembrane region" description="Helical" evidence="7">
    <location>
        <begin position="55"/>
        <end position="77"/>
    </location>
</feature>
<evidence type="ECO:0000256" key="5">
    <source>
        <dbReference type="ARBA" id="ARBA00022989"/>
    </source>
</evidence>
<dbReference type="InterPro" id="IPR035906">
    <property type="entry name" value="MetI-like_sf"/>
</dbReference>
<sequence length="319" mass="33908">MTSRALDKKLLPPPGEGWDGGAAPPSQPSPRGGGSNTEDQAPPRKRFRWLRKNPTLILGAILLTVVTIIALCAPWLASHDPQEIDPSVRLLPASAEHWFGTDALGRDVYSRALLGGRISLVVGLTVAALATVFGVLLGLIAGFVRWADGPIMRVMDGLMAIPGILLAIALMAVTRASLTTVIVAITVPEIPRVVRLVRSLALTLREQLFVEAAHAVGTRLPAILWRHVLPNMMAPLMVQATFVAASAVLIEAALSFLGVGVPAQTPSWGNMMAEGRNTVAVAFHIILYPGILLAVTVLSINMVGDGLRDALDPRLARQL</sequence>
<evidence type="ECO:0000313" key="11">
    <source>
        <dbReference type="Proteomes" id="UP000318199"/>
    </source>
</evidence>
<dbReference type="SUPFAM" id="SSF161098">
    <property type="entry name" value="MetI-like"/>
    <property type="match status" value="1"/>
</dbReference>
<evidence type="ECO:0000259" key="9">
    <source>
        <dbReference type="PROSITE" id="PS50928"/>
    </source>
</evidence>
<comment type="similarity">
    <text evidence="7">Belongs to the binding-protein-dependent transport system permease family.</text>
</comment>
<dbReference type="InterPro" id="IPR000515">
    <property type="entry name" value="MetI-like"/>
</dbReference>
<dbReference type="PROSITE" id="PS50928">
    <property type="entry name" value="ABC_TM1"/>
    <property type="match status" value="1"/>
</dbReference>
<dbReference type="PANTHER" id="PTHR43386:SF6">
    <property type="entry name" value="ABC TRANSPORTER PERMEASE PROTEIN"/>
    <property type="match status" value="1"/>
</dbReference>
<dbReference type="PANTHER" id="PTHR43386">
    <property type="entry name" value="OLIGOPEPTIDE TRANSPORT SYSTEM PERMEASE PROTEIN APPC"/>
    <property type="match status" value="1"/>
</dbReference>
<feature type="transmembrane region" description="Helical" evidence="7">
    <location>
        <begin position="164"/>
        <end position="187"/>
    </location>
</feature>
<keyword evidence="11" id="KW-1185">Reference proteome</keyword>
<dbReference type="GO" id="GO:0055085">
    <property type="term" value="P:transmembrane transport"/>
    <property type="evidence" value="ECO:0007669"/>
    <property type="project" value="InterPro"/>
</dbReference>
<evidence type="ECO:0000256" key="2">
    <source>
        <dbReference type="ARBA" id="ARBA00022448"/>
    </source>
</evidence>
<dbReference type="OrthoDB" id="9783218at2"/>
<gene>
    <name evidence="10" type="ORF">FN976_20075</name>
</gene>
<feature type="domain" description="ABC transmembrane type-1" evidence="9">
    <location>
        <begin position="120"/>
        <end position="304"/>
    </location>
</feature>
<evidence type="ECO:0000256" key="4">
    <source>
        <dbReference type="ARBA" id="ARBA00022692"/>
    </source>
</evidence>
<dbReference type="GO" id="GO:0005886">
    <property type="term" value="C:plasma membrane"/>
    <property type="evidence" value="ECO:0007669"/>
    <property type="project" value="UniProtKB-SubCell"/>
</dbReference>
<accession>A0A562ZLD5</accession>
<dbReference type="CDD" id="cd06261">
    <property type="entry name" value="TM_PBP2"/>
    <property type="match status" value="1"/>
</dbReference>
<keyword evidence="4 7" id="KW-0812">Transmembrane</keyword>
<keyword evidence="3" id="KW-1003">Cell membrane</keyword>
<comment type="caution">
    <text evidence="10">The sequence shown here is derived from an EMBL/GenBank/DDBJ whole genome shotgun (WGS) entry which is preliminary data.</text>
</comment>
<evidence type="ECO:0000313" key="10">
    <source>
        <dbReference type="EMBL" id="TWO69166.1"/>
    </source>
</evidence>
<reference evidence="10 11" key="1">
    <citation type="submission" date="2019-07" db="EMBL/GenBank/DDBJ databases">
        <title>Caenimonas sedimenti sp. nov., isolated from activated sludge.</title>
        <authorList>
            <person name="Xu J."/>
        </authorList>
    </citation>
    <scope>NUCLEOTIDE SEQUENCE [LARGE SCALE GENOMIC DNA]</scope>
    <source>
        <strain evidence="10 11">HX-9-20</strain>
    </source>
</reference>
<dbReference type="EMBL" id="VOBQ01000016">
    <property type="protein sequence ID" value="TWO69166.1"/>
    <property type="molecule type" value="Genomic_DNA"/>
</dbReference>
<proteinExistence type="inferred from homology"/>
<feature type="transmembrane region" description="Helical" evidence="7">
    <location>
        <begin position="281"/>
        <end position="304"/>
    </location>
</feature>
<dbReference type="Pfam" id="PF00528">
    <property type="entry name" value="BPD_transp_1"/>
    <property type="match status" value="1"/>
</dbReference>
<dbReference type="Proteomes" id="UP000318199">
    <property type="component" value="Unassembled WGS sequence"/>
</dbReference>
<dbReference type="Pfam" id="PF12911">
    <property type="entry name" value="OppC_N"/>
    <property type="match status" value="1"/>
</dbReference>
<feature type="transmembrane region" description="Helical" evidence="7">
    <location>
        <begin position="237"/>
        <end position="261"/>
    </location>
</feature>
<dbReference type="AlphaFoldDB" id="A0A562ZLD5"/>
<comment type="subcellular location">
    <subcellularLocation>
        <location evidence="1 7">Cell membrane</location>
        <topology evidence="1 7">Multi-pass membrane protein</topology>
    </subcellularLocation>
</comment>
<feature type="compositionally biased region" description="Basic and acidic residues" evidence="8">
    <location>
        <begin position="1"/>
        <end position="10"/>
    </location>
</feature>
<dbReference type="InterPro" id="IPR025966">
    <property type="entry name" value="OppC_N"/>
</dbReference>
<keyword evidence="2 7" id="KW-0813">Transport</keyword>
<evidence type="ECO:0000256" key="3">
    <source>
        <dbReference type="ARBA" id="ARBA00022475"/>
    </source>
</evidence>
<name>A0A562ZLD5_9BURK</name>
<evidence type="ECO:0000256" key="7">
    <source>
        <dbReference type="RuleBase" id="RU363032"/>
    </source>
</evidence>
<evidence type="ECO:0000256" key="1">
    <source>
        <dbReference type="ARBA" id="ARBA00004651"/>
    </source>
</evidence>
<evidence type="ECO:0000256" key="8">
    <source>
        <dbReference type="SAM" id="MobiDB-lite"/>
    </source>
</evidence>
<evidence type="ECO:0000256" key="6">
    <source>
        <dbReference type="ARBA" id="ARBA00023136"/>
    </source>
</evidence>
<feature type="transmembrane region" description="Helical" evidence="7">
    <location>
        <begin position="118"/>
        <end position="144"/>
    </location>
</feature>